<evidence type="ECO:0000313" key="1">
    <source>
        <dbReference type="EMBL" id="AEO32572.1"/>
    </source>
</evidence>
<name>G3MGF4_AMBMU</name>
<protein>
    <submittedName>
        <fullName evidence="1">Uncharacterized protein</fullName>
    </submittedName>
</protein>
<sequence length="146" mass="16286">FLLAGYVARTFLSKTKCADCATVLLASPEAPLPPVAALTAHVSMGNLIFPSDALNSLVTSLEETFSHCFTVTELRRESLADFASFLQLKPPPMIGCEEHKIEINNSVVKFYSIMRLHFLVKNKNLARENARKKREHLKLETRALNA</sequence>
<organism evidence="1">
    <name type="scientific">Amblyomma maculatum</name>
    <name type="common">Gulf Coast tick</name>
    <dbReference type="NCBI Taxonomy" id="34609"/>
    <lineage>
        <taxon>Eukaryota</taxon>
        <taxon>Metazoa</taxon>
        <taxon>Ecdysozoa</taxon>
        <taxon>Arthropoda</taxon>
        <taxon>Chelicerata</taxon>
        <taxon>Arachnida</taxon>
        <taxon>Acari</taxon>
        <taxon>Parasitiformes</taxon>
        <taxon>Ixodida</taxon>
        <taxon>Ixodoidea</taxon>
        <taxon>Ixodidae</taxon>
        <taxon>Amblyomminae</taxon>
        <taxon>Amblyomma</taxon>
    </lineage>
</organism>
<dbReference type="EMBL" id="JO840955">
    <property type="protein sequence ID" value="AEO32572.1"/>
    <property type="molecule type" value="mRNA"/>
</dbReference>
<proteinExistence type="evidence at transcript level"/>
<reference evidence="1" key="1">
    <citation type="journal article" date="2011" name="PLoS ONE">
        <title>A deep insight into the sialotranscriptome of the gulf coast tick, Amblyomma maculatum.</title>
        <authorList>
            <person name="Karim S."/>
            <person name="Singh P."/>
            <person name="Ribeiro J.M."/>
        </authorList>
    </citation>
    <scope>NUCLEOTIDE SEQUENCE</scope>
    <source>
        <tissue evidence="1">Salivary gland</tissue>
    </source>
</reference>
<feature type="non-terminal residue" evidence="1">
    <location>
        <position position="1"/>
    </location>
</feature>
<dbReference type="AlphaFoldDB" id="G3MGF4"/>
<accession>G3MGF4</accession>